<name>A0A0C3M2P6_9AGAM</name>
<dbReference type="AlphaFoldDB" id="A0A0C3M2P6"/>
<reference evidence="1 2" key="1">
    <citation type="submission" date="2014-04" db="EMBL/GenBank/DDBJ databases">
        <authorList>
            <consortium name="DOE Joint Genome Institute"/>
            <person name="Kuo A."/>
            <person name="Girlanda M."/>
            <person name="Perotto S."/>
            <person name="Kohler A."/>
            <person name="Nagy L.G."/>
            <person name="Floudas D."/>
            <person name="Copeland A."/>
            <person name="Barry K.W."/>
            <person name="Cichocki N."/>
            <person name="Veneault-Fourrey C."/>
            <person name="LaButti K."/>
            <person name="Lindquist E.A."/>
            <person name="Lipzen A."/>
            <person name="Lundell T."/>
            <person name="Morin E."/>
            <person name="Murat C."/>
            <person name="Sun H."/>
            <person name="Tunlid A."/>
            <person name="Henrissat B."/>
            <person name="Grigoriev I.V."/>
            <person name="Hibbett D.S."/>
            <person name="Martin F."/>
            <person name="Nordberg H.P."/>
            <person name="Cantor M.N."/>
            <person name="Hua S.X."/>
        </authorList>
    </citation>
    <scope>NUCLEOTIDE SEQUENCE [LARGE SCALE GENOMIC DNA]</scope>
    <source>
        <strain evidence="1 2">MUT 4182</strain>
    </source>
</reference>
<evidence type="ECO:0000313" key="1">
    <source>
        <dbReference type="EMBL" id="KIO27987.1"/>
    </source>
</evidence>
<evidence type="ECO:0000313" key="2">
    <source>
        <dbReference type="Proteomes" id="UP000054248"/>
    </source>
</evidence>
<dbReference type="OrthoDB" id="3166656at2759"/>
<sequence length="262" mass="29963">MSTEREIVENAVSAYLKLPASQNLATKQGKLETKSEKDAMIDILDRIGNLFIEDAAKLRRRRNQEHSPLCSLPQELLVEILLLSIDWCWWNVEKLRTLASVSTSWRDTILSCNRFWPVMDVAASEEARKITMKRNQGGAVDLWLWGRVSPSALKSFINDLKTIQQTRVRSVLYEHDWNTGDFLDYLQGDSSNITDLFLGDFRGSTVTASLDLASDGPSLRHVDTRGMGLPWHSHRFTNLRTISLRDFKHHIPQITHLYAILS</sequence>
<proteinExistence type="predicted"/>
<protein>
    <recommendedName>
        <fullName evidence="3">F-box domain-containing protein</fullName>
    </recommendedName>
</protein>
<dbReference type="Proteomes" id="UP000054248">
    <property type="component" value="Unassembled WGS sequence"/>
</dbReference>
<gene>
    <name evidence="1" type="ORF">M407DRAFT_22755</name>
</gene>
<dbReference type="EMBL" id="KN823000">
    <property type="protein sequence ID" value="KIO27987.1"/>
    <property type="molecule type" value="Genomic_DNA"/>
</dbReference>
<organism evidence="1 2">
    <name type="scientific">Tulasnella calospora MUT 4182</name>
    <dbReference type="NCBI Taxonomy" id="1051891"/>
    <lineage>
        <taxon>Eukaryota</taxon>
        <taxon>Fungi</taxon>
        <taxon>Dikarya</taxon>
        <taxon>Basidiomycota</taxon>
        <taxon>Agaricomycotina</taxon>
        <taxon>Agaricomycetes</taxon>
        <taxon>Cantharellales</taxon>
        <taxon>Tulasnellaceae</taxon>
        <taxon>Tulasnella</taxon>
    </lineage>
</organism>
<evidence type="ECO:0008006" key="3">
    <source>
        <dbReference type="Google" id="ProtNLM"/>
    </source>
</evidence>
<reference evidence="2" key="2">
    <citation type="submission" date="2015-01" db="EMBL/GenBank/DDBJ databases">
        <title>Evolutionary Origins and Diversification of the Mycorrhizal Mutualists.</title>
        <authorList>
            <consortium name="DOE Joint Genome Institute"/>
            <consortium name="Mycorrhizal Genomics Consortium"/>
            <person name="Kohler A."/>
            <person name="Kuo A."/>
            <person name="Nagy L.G."/>
            <person name="Floudas D."/>
            <person name="Copeland A."/>
            <person name="Barry K.W."/>
            <person name="Cichocki N."/>
            <person name="Veneault-Fourrey C."/>
            <person name="LaButti K."/>
            <person name="Lindquist E.A."/>
            <person name="Lipzen A."/>
            <person name="Lundell T."/>
            <person name="Morin E."/>
            <person name="Murat C."/>
            <person name="Riley R."/>
            <person name="Ohm R."/>
            <person name="Sun H."/>
            <person name="Tunlid A."/>
            <person name="Henrissat B."/>
            <person name="Grigoriev I.V."/>
            <person name="Hibbett D.S."/>
            <person name="Martin F."/>
        </authorList>
    </citation>
    <scope>NUCLEOTIDE SEQUENCE [LARGE SCALE GENOMIC DNA]</scope>
    <source>
        <strain evidence="2">MUT 4182</strain>
    </source>
</reference>
<dbReference type="HOGENOM" id="CLU_1062431_0_0_1"/>
<keyword evidence="2" id="KW-1185">Reference proteome</keyword>
<accession>A0A0C3M2P6</accession>